<evidence type="ECO:0000256" key="1">
    <source>
        <dbReference type="SAM" id="MobiDB-lite"/>
    </source>
</evidence>
<dbReference type="Proteomes" id="UP000189274">
    <property type="component" value="Unassembled WGS sequence"/>
</dbReference>
<feature type="region of interest" description="Disordered" evidence="1">
    <location>
        <begin position="101"/>
        <end position="145"/>
    </location>
</feature>
<feature type="compositionally biased region" description="Acidic residues" evidence="1">
    <location>
        <begin position="246"/>
        <end position="264"/>
    </location>
</feature>
<evidence type="ECO:0000313" key="3">
    <source>
        <dbReference type="Proteomes" id="UP000189274"/>
    </source>
</evidence>
<gene>
    <name evidence="2" type="ORF">BOH78_0301</name>
</gene>
<feature type="region of interest" description="Disordered" evidence="1">
    <location>
        <begin position="161"/>
        <end position="339"/>
    </location>
</feature>
<dbReference type="VEuPathDB" id="FungiDB:C5L36_0E00750"/>
<dbReference type="EMBL" id="MQVM01000001">
    <property type="protein sequence ID" value="ONH77790.1"/>
    <property type="molecule type" value="Genomic_DNA"/>
</dbReference>
<sequence length="432" mass="45895">MLTAKCVEGVSATLMKDVILWFTTTSCAVPHNLSGSFGPSTMIKSYSTGAIVTSFELTDYVIPSFVCPNSKSSIVVPNKSVVTTSTTAVLKISHCSDERCSDSKTTLASTPVASTPVSSTPVESTPVESTPVESTPAGVTNTPATSFFNSSSQTLGSFITPSIKSSNLAGTRSTSVPAETNDEDSVDEDGDEYDEEEDDDGVEINEDKREELDEDDDVVEGNDGVDMEVVVEEELVDGRNEGCVAVEEDEVNDDDDKVDDDDDEVGKVEKKKVLSGVDGEELETSEEVEDDKIDVVKGKIEGAPSSEEEDKVSNEEEKDDEVGSEDSVDDSVNDGELFGSPVEVERGSCVDVEVESKFGDALDSAFPGSAVPELSVDEEVGSRGVVDVPAVNERVGVCTVEEFVSSALFTSLNLGMIALLEPSIILRMMESA</sequence>
<feature type="compositionally biased region" description="Low complexity" evidence="1">
    <location>
        <begin position="108"/>
        <end position="136"/>
    </location>
</feature>
<name>A0A1V2LUB0_PICKU</name>
<feature type="compositionally biased region" description="Acidic residues" evidence="1">
    <location>
        <begin position="180"/>
        <end position="204"/>
    </location>
</feature>
<dbReference type="AlphaFoldDB" id="A0A1V2LUB0"/>
<protein>
    <submittedName>
        <fullName evidence="2">Replicase polyprotein 1ab</fullName>
    </submittedName>
</protein>
<feature type="compositionally biased region" description="Acidic residues" evidence="1">
    <location>
        <begin position="212"/>
        <end position="235"/>
    </location>
</feature>
<accession>A0A1V2LUB0</accession>
<feature type="compositionally biased region" description="Acidic residues" evidence="1">
    <location>
        <begin position="278"/>
        <end position="292"/>
    </location>
</feature>
<proteinExistence type="predicted"/>
<organism evidence="2 3">
    <name type="scientific">Pichia kudriavzevii</name>
    <name type="common">Yeast</name>
    <name type="synonym">Issatchenkia orientalis</name>
    <dbReference type="NCBI Taxonomy" id="4909"/>
    <lineage>
        <taxon>Eukaryota</taxon>
        <taxon>Fungi</taxon>
        <taxon>Dikarya</taxon>
        <taxon>Ascomycota</taxon>
        <taxon>Saccharomycotina</taxon>
        <taxon>Pichiomycetes</taxon>
        <taxon>Pichiales</taxon>
        <taxon>Pichiaceae</taxon>
        <taxon>Pichia</taxon>
    </lineage>
</organism>
<comment type="caution">
    <text evidence="2">The sequence shown here is derived from an EMBL/GenBank/DDBJ whole genome shotgun (WGS) entry which is preliminary data.</text>
</comment>
<reference evidence="3" key="1">
    <citation type="journal article" date="2017" name="Genome Announc.">
        <title>Genome sequences of Cyberlindnera fabianii 65, Pichia kudriavzevii 129, and Saccharomyces cerevisiae 131 isolated from fermented masau fruits in Zimbabwe.</title>
        <authorList>
            <person name="van Rijswijck I.M.H."/>
            <person name="Derks M.F.L."/>
            <person name="Abee T."/>
            <person name="de Ridder D."/>
            <person name="Smid E.J."/>
        </authorList>
    </citation>
    <scope>NUCLEOTIDE SEQUENCE [LARGE SCALE GENOMIC DNA]</scope>
    <source>
        <strain evidence="3">129</strain>
    </source>
</reference>
<evidence type="ECO:0000313" key="2">
    <source>
        <dbReference type="EMBL" id="ONH77790.1"/>
    </source>
</evidence>
<feature type="compositionally biased region" description="Polar residues" evidence="1">
    <location>
        <begin position="161"/>
        <end position="178"/>
    </location>
</feature>
<feature type="compositionally biased region" description="Acidic residues" evidence="1">
    <location>
        <begin position="306"/>
        <end position="333"/>
    </location>
</feature>